<dbReference type="Proteomes" id="UP000178659">
    <property type="component" value="Unassembled WGS sequence"/>
</dbReference>
<comment type="similarity">
    <text evidence="1">Belongs to the peptidase M16 family.</text>
</comment>
<dbReference type="SUPFAM" id="SSF63411">
    <property type="entry name" value="LuxS/MPP-like metallohydrolase"/>
    <property type="match status" value="2"/>
</dbReference>
<sequence length="426" mass="48644">MRKQTFYQKTRLNNGSTLGVIKIPGAFPVTISAYIKAGFRHDPSNRPGLAHFTEHMLFNGTKNYPSSALLSQSINQHGGWHDAFTWIEYQRHMIHLPKLQLKKGIEILFETLVNPIINNEGLEQEKGVVKEEILKRRENPETAIWDFAWNPLFFKGTCLSHPCTGVEKDVKNISTRDVGNFISDHFLADSTVFIVAGDVDLESSVKLFDEYSTIYNRKSFLHSQNEVSNSGERVKVNFIDSDQTAIMFGVKTIPYAHQDRHVLDFITDCLGGYFGARLPQRLRDEGGLIYNWNMWQDNLDETGYLFFSASASKENQYKITSLVKEEFEKLSNKKLSDSDMKLAKGHITGSLISNMETVTDFARWYGFQESMRGKSISPNEQENMYKKISSQEVFEVASKYFQKNNFYIAAIGPTDAEKLGKSLEEK</sequence>
<dbReference type="EMBL" id="MHCC01000027">
    <property type="protein sequence ID" value="OGY12472.1"/>
    <property type="molecule type" value="Genomic_DNA"/>
</dbReference>
<feature type="domain" description="Peptidase M16 N-terminal" evidence="2">
    <location>
        <begin position="29"/>
        <end position="143"/>
    </location>
</feature>
<evidence type="ECO:0000313" key="5">
    <source>
        <dbReference type="Proteomes" id="UP000178659"/>
    </source>
</evidence>
<dbReference type="Pfam" id="PF05193">
    <property type="entry name" value="Peptidase_M16_C"/>
    <property type="match status" value="1"/>
</dbReference>
<dbReference type="Pfam" id="PF00675">
    <property type="entry name" value="Peptidase_M16"/>
    <property type="match status" value="1"/>
</dbReference>
<comment type="caution">
    <text evidence="4">The sequence shown here is derived from an EMBL/GenBank/DDBJ whole genome shotgun (WGS) entry which is preliminary data.</text>
</comment>
<dbReference type="PANTHER" id="PTHR11851:SF49">
    <property type="entry name" value="MITOCHONDRIAL-PROCESSING PEPTIDASE SUBUNIT ALPHA"/>
    <property type="match status" value="1"/>
</dbReference>
<name>A0A1G1VB68_9BACT</name>
<dbReference type="InterPro" id="IPR011765">
    <property type="entry name" value="Pept_M16_N"/>
</dbReference>
<evidence type="ECO:0000313" key="4">
    <source>
        <dbReference type="EMBL" id="OGY12472.1"/>
    </source>
</evidence>
<dbReference type="Gene3D" id="3.30.830.10">
    <property type="entry name" value="Metalloenzyme, LuxS/M16 peptidase-like"/>
    <property type="match status" value="2"/>
</dbReference>
<evidence type="ECO:0000256" key="1">
    <source>
        <dbReference type="ARBA" id="ARBA00007261"/>
    </source>
</evidence>
<organism evidence="4 5">
    <name type="scientific">Candidatus Blackburnbacteria bacterium RIFCSPLOWO2_01_FULL_40_20</name>
    <dbReference type="NCBI Taxonomy" id="1797519"/>
    <lineage>
        <taxon>Bacteria</taxon>
        <taxon>Candidatus Blackburniibacteriota</taxon>
    </lineage>
</organism>
<dbReference type="GO" id="GO:0046872">
    <property type="term" value="F:metal ion binding"/>
    <property type="evidence" value="ECO:0007669"/>
    <property type="project" value="InterPro"/>
</dbReference>
<accession>A0A1G1VB68</accession>
<gene>
    <name evidence="4" type="ORF">A3A77_00650</name>
</gene>
<evidence type="ECO:0000259" key="2">
    <source>
        <dbReference type="Pfam" id="PF00675"/>
    </source>
</evidence>
<evidence type="ECO:0008006" key="6">
    <source>
        <dbReference type="Google" id="ProtNLM"/>
    </source>
</evidence>
<dbReference type="PANTHER" id="PTHR11851">
    <property type="entry name" value="METALLOPROTEASE"/>
    <property type="match status" value="1"/>
</dbReference>
<dbReference type="AlphaFoldDB" id="A0A1G1VB68"/>
<protein>
    <recommendedName>
        <fullName evidence="6">Peptidase M16</fullName>
    </recommendedName>
</protein>
<proteinExistence type="inferred from homology"/>
<evidence type="ECO:0000259" key="3">
    <source>
        <dbReference type="Pfam" id="PF05193"/>
    </source>
</evidence>
<reference evidence="4 5" key="1">
    <citation type="journal article" date="2016" name="Nat. Commun.">
        <title>Thousands of microbial genomes shed light on interconnected biogeochemical processes in an aquifer system.</title>
        <authorList>
            <person name="Anantharaman K."/>
            <person name="Brown C.T."/>
            <person name="Hug L.A."/>
            <person name="Sharon I."/>
            <person name="Castelle C.J."/>
            <person name="Probst A.J."/>
            <person name="Thomas B.C."/>
            <person name="Singh A."/>
            <person name="Wilkins M.J."/>
            <person name="Karaoz U."/>
            <person name="Brodie E.L."/>
            <person name="Williams K.H."/>
            <person name="Hubbard S.S."/>
            <person name="Banfield J.F."/>
        </authorList>
    </citation>
    <scope>NUCLEOTIDE SEQUENCE [LARGE SCALE GENOMIC DNA]</scope>
</reference>
<dbReference type="InterPro" id="IPR050361">
    <property type="entry name" value="MPP/UQCRC_Complex"/>
</dbReference>
<feature type="domain" description="Peptidase M16 C-terminal" evidence="3">
    <location>
        <begin position="173"/>
        <end position="344"/>
    </location>
</feature>
<dbReference type="InterPro" id="IPR007863">
    <property type="entry name" value="Peptidase_M16_C"/>
</dbReference>
<dbReference type="InterPro" id="IPR011249">
    <property type="entry name" value="Metalloenz_LuxS/M16"/>
</dbReference>